<evidence type="ECO:0000313" key="10">
    <source>
        <dbReference type="EMBL" id="TNJ62473.1"/>
    </source>
</evidence>
<dbReference type="InterPro" id="IPR008844">
    <property type="entry name" value="Spore_GerAC-like"/>
</dbReference>
<proteinExistence type="inferred from homology"/>
<name>A0A5C4T0G7_9BACL</name>
<evidence type="ECO:0000313" key="11">
    <source>
        <dbReference type="Proteomes" id="UP000307943"/>
    </source>
</evidence>
<keyword evidence="7" id="KW-0449">Lipoprotein</keyword>
<evidence type="ECO:0000256" key="5">
    <source>
        <dbReference type="ARBA" id="ARBA00023136"/>
    </source>
</evidence>
<protein>
    <submittedName>
        <fullName evidence="10">Ger(X)C family spore germination protein</fullName>
    </submittedName>
</protein>
<evidence type="ECO:0000256" key="7">
    <source>
        <dbReference type="ARBA" id="ARBA00023288"/>
    </source>
</evidence>
<dbReference type="EMBL" id="VDCQ01000058">
    <property type="protein sequence ID" value="TNJ62473.1"/>
    <property type="molecule type" value="Genomic_DNA"/>
</dbReference>
<feature type="domain" description="Spore germination protein N-terminal" evidence="9">
    <location>
        <begin position="50"/>
        <end position="216"/>
    </location>
</feature>
<keyword evidence="6" id="KW-0564">Palmitate</keyword>
<evidence type="ECO:0000259" key="9">
    <source>
        <dbReference type="Pfam" id="PF25198"/>
    </source>
</evidence>
<comment type="caution">
    <text evidence="10">The sequence shown here is derived from an EMBL/GenBank/DDBJ whole genome shotgun (WGS) entry which is preliminary data.</text>
</comment>
<evidence type="ECO:0000256" key="2">
    <source>
        <dbReference type="ARBA" id="ARBA00007886"/>
    </source>
</evidence>
<evidence type="ECO:0000256" key="4">
    <source>
        <dbReference type="ARBA" id="ARBA00022729"/>
    </source>
</evidence>
<dbReference type="Proteomes" id="UP000307943">
    <property type="component" value="Unassembled WGS sequence"/>
</dbReference>
<evidence type="ECO:0000256" key="1">
    <source>
        <dbReference type="ARBA" id="ARBA00004635"/>
    </source>
</evidence>
<evidence type="ECO:0000259" key="8">
    <source>
        <dbReference type="Pfam" id="PF05504"/>
    </source>
</evidence>
<dbReference type="Pfam" id="PF25198">
    <property type="entry name" value="Spore_GerAC_N"/>
    <property type="match status" value="1"/>
</dbReference>
<keyword evidence="4" id="KW-0732">Signal</keyword>
<dbReference type="GO" id="GO:0016020">
    <property type="term" value="C:membrane"/>
    <property type="evidence" value="ECO:0007669"/>
    <property type="project" value="UniProtKB-SubCell"/>
</dbReference>
<dbReference type="InterPro" id="IPR038501">
    <property type="entry name" value="Spore_GerAC_C_sf"/>
</dbReference>
<dbReference type="InterPro" id="IPR046953">
    <property type="entry name" value="Spore_GerAC-like_C"/>
</dbReference>
<reference evidence="10 11" key="1">
    <citation type="submission" date="2019-05" db="EMBL/GenBank/DDBJ databases">
        <title>We sequenced the genome of Paenibacillus hemerocallicola KCTC 33185 for further insight into its adaptation and study the phylogeny of Paenibacillus.</title>
        <authorList>
            <person name="Narsing Rao M.P."/>
        </authorList>
    </citation>
    <scope>NUCLEOTIDE SEQUENCE [LARGE SCALE GENOMIC DNA]</scope>
    <source>
        <strain evidence="10 11">KCTC 33185</strain>
    </source>
</reference>
<accession>A0A5C4T0G7</accession>
<organism evidence="10 11">
    <name type="scientific">Paenibacillus hemerocallicola</name>
    <dbReference type="NCBI Taxonomy" id="1172614"/>
    <lineage>
        <taxon>Bacteria</taxon>
        <taxon>Bacillati</taxon>
        <taxon>Bacillota</taxon>
        <taxon>Bacilli</taxon>
        <taxon>Bacillales</taxon>
        <taxon>Paenibacillaceae</taxon>
        <taxon>Paenibacillus</taxon>
    </lineage>
</organism>
<dbReference type="OrthoDB" id="2592518at2"/>
<dbReference type="Pfam" id="PF05504">
    <property type="entry name" value="Spore_GerAC"/>
    <property type="match status" value="1"/>
</dbReference>
<evidence type="ECO:0000256" key="6">
    <source>
        <dbReference type="ARBA" id="ARBA00023139"/>
    </source>
</evidence>
<comment type="similarity">
    <text evidence="2">Belongs to the GerABKC lipoprotein family.</text>
</comment>
<feature type="domain" description="Spore germination GerAC-like C-terminal" evidence="8">
    <location>
        <begin position="225"/>
        <end position="392"/>
    </location>
</feature>
<evidence type="ECO:0000256" key="3">
    <source>
        <dbReference type="ARBA" id="ARBA00022544"/>
    </source>
</evidence>
<gene>
    <name evidence="10" type="ORF">FE784_30365</name>
</gene>
<keyword evidence="5" id="KW-0472">Membrane</keyword>
<keyword evidence="11" id="KW-1185">Reference proteome</keyword>
<dbReference type="GO" id="GO:0009847">
    <property type="term" value="P:spore germination"/>
    <property type="evidence" value="ECO:0007669"/>
    <property type="project" value="InterPro"/>
</dbReference>
<dbReference type="NCBIfam" id="TIGR02887">
    <property type="entry name" value="spore_ger_x_C"/>
    <property type="match status" value="1"/>
</dbReference>
<dbReference type="InterPro" id="IPR057336">
    <property type="entry name" value="GerAC_N"/>
</dbReference>
<dbReference type="PANTHER" id="PTHR35789:SF1">
    <property type="entry name" value="SPORE GERMINATION PROTEIN B3"/>
    <property type="match status" value="1"/>
</dbReference>
<dbReference type="Gene3D" id="3.30.300.210">
    <property type="entry name" value="Nutrient germinant receptor protein C, domain 3"/>
    <property type="match status" value="1"/>
</dbReference>
<dbReference type="PANTHER" id="PTHR35789">
    <property type="entry name" value="SPORE GERMINATION PROTEIN B3"/>
    <property type="match status" value="1"/>
</dbReference>
<sequence length="395" mass="44109">MSSLPYPSACQPFSLCCCWSRGGKVALPMHSPRTLSLFLITLFLLTGCGDRRILERTGFIQSTSHDLEADGKIKYGITMPLSNTDIKTNSKFLKTDADSAKEARIILARKTNLLLVSGQLRTALFGLSLSKRDIWEHMDTLIRDPTISDQVKIVVINGDAADMLAKNFPESPRTGKYIDRLIEKEAKGQTIPETTLYSFTRDYYDDGIDPVAPVLKDIGESIIVDGIGLFQGGRYVDKIEPKDSLVFAFLRGNFKHGELSLDLSKSDIGSKSVMLSSLNSSRSVDVAGKGGEQRSVQIDVKVKASVLEYIGKLRLSDDKDREALERAMSDQLTQRGNELLQFLQAKKTDSLGIGAHVRNSMPYAQWKALAWQDEYPRLTIKCKIRIKIKDYGFRR</sequence>
<dbReference type="AlphaFoldDB" id="A0A5C4T0G7"/>
<keyword evidence="3" id="KW-0309">Germination</keyword>
<comment type="subcellular location">
    <subcellularLocation>
        <location evidence="1">Membrane</location>
        <topology evidence="1">Lipid-anchor</topology>
    </subcellularLocation>
</comment>